<reference evidence="1" key="1">
    <citation type="submission" date="2020-10" db="EMBL/GenBank/DDBJ databases">
        <title>Sequencing the genomes of 1000 actinobacteria strains.</title>
        <authorList>
            <person name="Klenk H.-P."/>
        </authorList>
    </citation>
    <scope>NUCLEOTIDE SEQUENCE</scope>
    <source>
        <strain evidence="1">DSM 45354</strain>
    </source>
</reference>
<gene>
    <name evidence="1" type="ORF">HEB94_000244</name>
</gene>
<evidence type="ECO:0000313" key="1">
    <source>
        <dbReference type="EMBL" id="MBE1603396.1"/>
    </source>
</evidence>
<sequence>MNVDRVLLGCDRGHGAGLYVHDLGYHAILDEATG</sequence>
<proteinExistence type="predicted"/>
<dbReference type="EMBL" id="JADBEM010000001">
    <property type="protein sequence ID" value="MBE1603396.1"/>
    <property type="molecule type" value="Genomic_DNA"/>
</dbReference>
<protein>
    <submittedName>
        <fullName evidence="1">Uncharacterized protein</fullName>
    </submittedName>
</protein>
<evidence type="ECO:0000313" key="2">
    <source>
        <dbReference type="Proteomes" id="UP000638648"/>
    </source>
</evidence>
<keyword evidence="2" id="KW-1185">Reference proteome</keyword>
<accession>A0A927MMH5</accession>
<comment type="caution">
    <text evidence="1">The sequence shown here is derived from an EMBL/GenBank/DDBJ whole genome shotgun (WGS) entry which is preliminary data.</text>
</comment>
<organism evidence="1 2">
    <name type="scientific">Actinopolymorpha pittospori</name>
    <dbReference type="NCBI Taxonomy" id="648752"/>
    <lineage>
        <taxon>Bacteria</taxon>
        <taxon>Bacillati</taxon>
        <taxon>Actinomycetota</taxon>
        <taxon>Actinomycetes</taxon>
        <taxon>Propionibacteriales</taxon>
        <taxon>Actinopolymorphaceae</taxon>
        <taxon>Actinopolymorpha</taxon>
    </lineage>
</organism>
<dbReference type="Proteomes" id="UP000638648">
    <property type="component" value="Unassembled WGS sequence"/>
</dbReference>
<dbReference type="AlphaFoldDB" id="A0A927MMH5"/>
<name>A0A927MMH5_9ACTN</name>